<keyword evidence="6" id="KW-0446">Lipid-binding</keyword>
<dbReference type="PROSITE" id="PS50003">
    <property type="entry name" value="PH_DOMAIN"/>
    <property type="match status" value="1"/>
</dbReference>
<evidence type="ECO:0000256" key="2">
    <source>
        <dbReference type="ARBA" id="ARBA00008842"/>
    </source>
</evidence>
<dbReference type="SUPFAM" id="SSF144000">
    <property type="entry name" value="Oxysterol-binding protein-like"/>
    <property type="match status" value="1"/>
</dbReference>
<keyword evidence="12" id="KW-1185">Reference proteome</keyword>
<dbReference type="FunFam" id="2.40.160.120:FF:000003">
    <property type="entry name" value="Oxysterol-binding protein"/>
    <property type="match status" value="1"/>
</dbReference>
<dbReference type="InterPro" id="IPR001849">
    <property type="entry name" value="PH_domain"/>
</dbReference>
<dbReference type="AlphaFoldDB" id="A0A8I6S8P8"/>
<dbReference type="SUPFAM" id="SSF50729">
    <property type="entry name" value="PH domain-like"/>
    <property type="match status" value="1"/>
</dbReference>
<dbReference type="SMART" id="SM00233">
    <property type="entry name" value="PH"/>
    <property type="match status" value="1"/>
</dbReference>
<dbReference type="Pfam" id="PF00169">
    <property type="entry name" value="PH"/>
    <property type="match status" value="1"/>
</dbReference>
<evidence type="ECO:0000256" key="7">
    <source>
        <dbReference type="ARBA" id="ARBA00023136"/>
    </source>
</evidence>
<dbReference type="Gene3D" id="2.40.160.120">
    <property type="match status" value="1"/>
</dbReference>
<accession>A0A8I6S8P8</accession>
<dbReference type="CTD" id="5007"/>
<dbReference type="InterPro" id="IPR037239">
    <property type="entry name" value="OSBP_sf"/>
</dbReference>
<dbReference type="GeneID" id="106672062"/>
<dbReference type="OMA" id="LPEMKGW"/>
<evidence type="ECO:0000259" key="10">
    <source>
        <dbReference type="PROSITE" id="PS50003"/>
    </source>
</evidence>
<dbReference type="GO" id="GO:0032934">
    <property type="term" value="F:sterol binding"/>
    <property type="evidence" value="ECO:0007669"/>
    <property type="project" value="TreeGrafter"/>
</dbReference>
<dbReference type="PANTHER" id="PTHR10972">
    <property type="entry name" value="OXYSTEROL-BINDING PROTEIN-RELATED"/>
    <property type="match status" value="1"/>
</dbReference>
<reference evidence="11" key="1">
    <citation type="submission" date="2022-01" db="UniProtKB">
        <authorList>
            <consortium name="EnsemblMetazoa"/>
        </authorList>
    </citation>
    <scope>IDENTIFICATION</scope>
</reference>
<protein>
    <recommendedName>
        <fullName evidence="10">PH domain-containing protein</fullName>
    </recommendedName>
</protein>
<evidence type="ECO:0000256" key="9">
    <source>
        <dbReference type="SAM" id="MobiDB-lite"/>
    </source>
</evidence>
<dbReference type="EnsemblMetazoa" id="XM_014403170.2">
    <property type="protein sequence ID" value="XP_014258656.1"/>
    <property type="gene ID" value="LOC106672062"/>
</dbReference>
<name>A0A8I6S8P8_CIMLE</name>
<dbReference type="Proteomes" id="UP000494040">
    <property type="component" value="Unassembled WGS sequence"/>
</dbReference>
<evidence type="ECO:0000256" key="4">
    <source>
        <dbReference type="ARBA" id="ARBA00022553"/>
    </source>
</evidence>
<evidence type="ECO:0000313" key="12">
    <source>
        <dbReference type="Proteomes" id="UP000494040"/>
    </source>
</evidence>
<dbReference type="Pfam" id="PF01237">
    <property type="entry name" value="Oxysterol_BP"/>
    <property type="match status" value="1"/>
</dbReference>
<evidence type="ECO:0000256" key="6">
    <source>
        <dbReference type="ARBA" id="ARBA00023121"/>
    </source>
</evidence>
<feature type="region of interest" description="Disordered" evidence="9">
    <location>
        <begin position="317"/>
        <end position="428"/>
    </location>
</feature>
<dbReference type="PANTHER" id="PTHR10972:SF205">
    <property type="entry name" value="OXYSTEROL-BINDING PROTEIN 1"/>
    <property type="match status" value="1"/>
</dbReference>
<dbReference type="CDD" id="cd13284">
    <property type="entry name" value="PH_OSBP_ORP4"/>
    <property type="match status" value="1"/>
</dbReference>
<evidence type="ECO:0000313" key="11">
    <source>
        <dbReference type="EnsemblMetazoa" id="XP_014258656.1"/>
    </source>
</evidence>
<evidence type="ECO:0000256" key="8">
    <source>
        <dbReference type="SAM" id="Coils"/>
    </source>
</evidence>
<feature type="domain" description="PH" evidence="10">
    <location>
        <begin position="9"/>
        <end position="126"/>
    </location>
</feature>
<comment type="subcellular location">
    <subcellularLocation>
        <location evidence="1">Membrane</location>
        <topology evidence="1">Peripheral membrane protein</topology>
    </subcellularLocation>
</comment>
<organism evidence="11 12">
    <name type="scientific">Cimex lectularius</name>
    <name type="common">Bed bug</name>
    <name type="synonym">Acanthia lectularia</name>
    <dbReference type="NCBI Taxonomy" id="79782"/>
    <lineage>
        <taxon>Eukaryota</taxon>
        <taxon>Metazoa</taxon>
        <taxon>Ecdysozoa</taxon>
        <taxon>Arthropoda</taxon>
        <taxon>Hexapoda</taxon>
        <taxon>Insecta</taxon>
        <taxon>Pterygota</taxon>
        <taxon>Neoptera</taxon>
        <taxon>Paraneoptera</taxon>
        <taxon>Hemiptera</taxon>
        <taxon>Heteroptera</taxon>
        <taxon>Panheteroptera</taxon>
        <taxon>Cimicomorpha</taxon>
        <taxon>Cimicidae</taxon>
        <taxon>Cimex</taxon>
    </lineage>
</organism>
<evidence type="ECO:0000256" key="1">
    <source>
        <dbReference type="ARBA" id="ARBA00004170"/>
    </source>
</evidence>
<evidence type="ECO:0000256" key="5">
    <source>
        <dbReference type="ARBA" id="ARBA00023055"/>
    </source>
</evidence>
<keyword evidence="4" id="KW-0597">Phosphoprotein</keyword>
<dbReference type="OrthoDB" id="1854502at2759"/>
<dbReference type="InterPro" id="IPR011993">
    <property type="entry name" value="PH-like_dom_sf"/>
</dbReference>
<keyword evidence="5" id="KW-0445">Lipid transport</keyword>
<dbReference type="GO" id="GO:0006869">
    <property type="term" value="P:lipid transport"/>
    <property type="evidence" value="ECO:0007669"/>
    <property type="project" value="UniProtKB-KW"/>
</dbReference>
<dbReference type="KEGG" id="clec:106672062"/>
<evidence type="ECO:0000256" key="3">
    <source>
        <dbReference type="ARBA" id="ARBA00022448"/>
    </source>
</evidence>
<feature type="coiled-coil region" evidence="8">
    <location>
        <begin position="747"/>
        <end position="777"/>
    </location>
</feature>
<sequence>MGESKSHSDPEMKGWLLKWTNYLKGYQRRWFVLSNGTLSYYRKPIKLCYYNKLCNFSKRRHHSCTGNQAEMSHTCRGTISLQGALIHTEDSCMFVISNGATHTFHIKASSEVERQKWVTALELAKAKAIRAIESEEEEEDFEGGASKCELSSVMKELTNRLEYIQTCNDLINKHGNILQRSLTELESIDSATEVSAKIKTINERATLFRISSNAMINACSEYLTLAQTQGRKWQKALLYERSQKLRLEEMVEQLATQHSFLEQAAKDHRLPKNAISSAPSDDEEGAEFYECEELVASSESSKLPLNISCSNREFVKASHRPDDASGSSSEAEEDPPTDTEASSTMQSNSDVNFSQPRSPSSTNLPPSEPVTACTFPFKSDSQSNDSKDIDQQDDESSSQGDKPSHSIPNSNQVTHCKQESGSKRVRRTAVPNKPYYPLNLWSIMKNCIGKELSKIPMPVNFSEPLSMLQRLTEDYEYSYILDHAATLKDDLEQLAYVAAFTVSSYSTTSNRTGKPFNPLLGETYECDRMDDLGWRALSEQVSHHPPMVAQHCEGRKWKCWQEFTMASKFRGKYLQVVPLGIAHLEFDSGNHYTWRKVTTTVHNIIVGKLWVDQHGDMDIINSKTGHVCHLHYVAYSYFNRDVQRKVTGRVLDEKDVVHWIIRGTWDSKIEIAPVTNVEGVSPGSVEQKKGPFKLAWERNEPLPDSDKFYNFTLLACQLNEMEPGVAPTDSRNRPDQRYMEEGQWDKANQIKIKLEEKQRAARRKREATAEEASAEGRPYQQYEPIWFKRETDPQSGNITHVFTGEYWKCKSAGDWSMCPNIF</sequence>
<keyword evidence="8" id="KW-0175">Coiled coil</keyword>
<comment type="similarity">
    <text evidence="2">Belongs to the OSBP family.</text>
</comment>
<dbReference type="InterPro" id="IPR000648">
    <property type="entry name" value="Oxysterol-bd"/>
</dbReference>
<proteinExistence type="inferred from homology"/>
<dbReference type="GO" id="GO:0005829">
    <property type="term" value="C:cytosol"/>
    <property type="evidence" value="ECO:0007669"/>
    <property type="project" value="TreeGrafter"/>
</dbReference>
<dbReference type="GO" id="GO:0097038">
    <property type="term" value="C:perinuclear endoplasmic reticulum"/>
    <property type="evidence" value="ECO:0007669"/>
    <property type="project" value="TreeGrafter"/>
</dbReference>
<dbReference type="Gene3D" id="2.30.29.30">
    <property type="entry name" value="Pleckstrin-homology domain (PH domain)/Phosphotyrosine-binding domain (PTB)"/>
    <property type="match status" value="1"/>
</dbReference>
<dbReference type="GO" id="GO:0005886">
    <property type="term" value="C:plasma membrane"/>
    <property type="evidence" value="ECO:0007669"/>
    <property type="project" value="TreeGrafter"/>
</dbReference>
<feature type="compositionally biased region" description="Polar residues" evidence="9">
    <location>
        <begin position="339"/>
        <end position="365"/>
    </location>
</feature>
<dbReference type="RefSeq" id="XP_014258656.1">
    <property type="nucleotide sequence ID" value="XM_014403170.2"/>
</dbReference>
<keyword evidence="3" id="KW-0813">Transport</keyword>
<feature type="compositionally biased region" description="Polar residues" evidence="9">
    <location>
        <begin position="406"/>
        <end position="415"/>
    </location>
</feature>
<keyword evidence="7" id="KW-0472">Membrane</keyword>